<sequence length="106" mass="12138">MTEESSLLEHLLQDRAHLRRALLVSGQGNVLQIGKYNVHIEQGQDLHIGDRIYQGPDLETLRQVVREVQAEIASDRYDASLQEYFRALRRTALPDPDRHPPTEKPG</sequence>
<dbReference type="HOGENOM" id="CLU_2218178_0_0_0"/>
<proteinExistence type="predicted"/>
<dbReference type="OrthoDB" id="518245at2"/>
<evidence type="ECO:0000313" key="3">
    <source>
        <dbReference type="Proteomes" id="UP000007880"/>
    </source>
</evidence>
<evidence type="ECO:0000313" key="2">
    <source>
        <dbReference type="EMBL" id="BAM01919.1"/>
    </source>
</evidence>
<reference evidence="2 3" key="1">
    <citation type="submission" date="2012-02" db="EMBL/GenBank/DDBJ databases">
        <title>Complete genome sequence of Caldilinea aerophila DSM 14535 (= NBRC 102666).</title>
        <authorList>
            <person name="Oguchi A."/>
            <person name="Hosoyama A."/>
            <person name="Sekine M."/>
            <person name="Fukai R."/>
            <person name="Kato Y."/>
            <person name="Nakamura S."/>
            <person name="Hanada S."/>
            <person name="Yamazaki S."/>
            <person name="Fujita N."/>
        </authorList>
    </citation>
    <scope>NUCLEOTIDE SEQUENCE [LARGE SCALE GENOMIC DNA]</scope>
    <source>
        <strain evidence="3">DSM 14535 / JCM 11387 / NBRC 104270 / STL-6-O1</strain>
    </source>
</reference>
<feature type="domain" description="Effector-associated" evidence="1">
    <location>
        <begin position="13"/>
        <end position="68"/>
    </location>
</feature>
<dbReference type="Pfam" id="PF19954">
    <property type="entry name" value="EAD10"/>
    <property type="match status" value="1"/>
</dbReference>
<accession>I0I9I1</accession>
<dbReference type="STRING" id="926550.CLDAP_38790"/>
<dbReference type="InterPro" id="IPR045429">
    <property type="entry name" value="EAD10"/>
</dbReference>
<keyword evidence="3" id="KW-1185">Reference proteome</keyword>
<gene>
    <name evidence="2" type="ordered locus">CLDAP_38790</name>
</gene>
<evidence type="ECO:0000259" key="1">
    <source>
        <dbReference type="Pfam" id="PF19954"/>
    </source>
</evidence>
<dbReference type="Proteomes" id="UP000007880">
    <property type="component" value="Chromosome"/>
</dbReference>
<dbReference type="KEGG" id="cap:CLDAP_38790"/>
<dbReference type="RefSeq" id="WP_014435139.1">
    <property type="nucleotide sequence ID" value="NC_017079.1"/>
</dbReference>
<protein>
    <recommendedName>
        <fullName evidence="1">Effector-associated domain-containing protein</fullName>
    </recommendedName>
</protein>
<name>I0I9I1_CALAS</name>
<dbReference type="AlphaFoldDB" id="I0I9I1"/>
<organism evidence="2 3">
    <name type="scientific">Caldilinea aerophila (strain DSM 14535 / JCM 11387 / NBRC 104270 / STL-6-O1)</name>
    <dbReference type="NCBI Taxonomy" id="926550"/>
    <lineage>
        <taxon>Bacteria</taxon>
        <taxon>Bacillati</taxon>
        <taxon>Chloroflexota</taxon>
        <taxon>Caldilineae</taxon>
        <taxon>Caldilineales</taxon>
        <taxon>Caldilineaceae</taxon>
        <taxon>Caldilinea</taxon>
    </lineage>
</organism>
<dbReference type="eggNOG" id="ENOG502ZRH6">
    <property type="taxonomic scope" value="Bacteria"/>
</dbReference>
<dbReference type="EMBL" id="AP012337">
    <property type="protein sequence ID" value="BAM01919.1"/>
    <property type="molecule type" value="Genomic_DNA"/>
</dbReference>